<evidence type="ECO:0000256" key="2">
    <source>
        <dbReference type="PIRSR" id="PIRSR000137-2"/>
    </source>
</evidence>
<dbReference type="SUPFAM" id="SSF51905">
    <property type="entry name" value="FAD/NAD(P)-binding domain"/>
    <property type="match status" value="1"/>
</dbReference>
<evidence type="ECO:0000256" key="3">
    <source>
        <dbReference type="RuleBase" id="RU003968"/>
    </source>
</evidence>
<evidence type="ECO:0000313" key="8">
    <source>
        <dbReference type="Proteomes" id="UP000298493"/>
    </source>
</evidence>
<dbReference type="Pfam" id="PF05199">
    <property type="entry name" value="GMC_oxred_C"/>
    <property type="match status" value="1"/>
</dbReference>
<dbReference type="Pfam" id="PF00732">
    <property type="entry name" value="GMC_oxred_N"/>
    <property type="match status" value="1"/>
</dbReference>
<organism evidence="7 8">
    <name type="scientific">Venturia nashicola</name>
    <dbReference type="NCBI Taxonomy" id="86259"/>
    <lineage>
        <taxon>Eukaryota</taxon>
        <taxon>Fungi</taxon>
        <taxon>Dikarya</taxon>
        <taxon>Ascomycota</taxon>
        <taxon>Pezizomycotina</taxon>
        <taxon>Dothideomycetes</taxon>
        <taxon>Pleosporomycetidae</taxon>
        <taxon>Venturiales</taxon>
        <taxon>Venturiaceae</taxon>
        <taxon>Venturia</taxon>
    </lineage>
</organism>
<dbReference type="SUPFAM" id="SSF54373">
    <property type="entry name" value="FAD-linked reductases, C-terminal domain"/>
    <property type="match status" value="1"/>
</dbReference>
<dbReference type="EMBL" id="SNSC02000019">
    <property type="protein sequence ID" value="TID16190.1"/>
    <property type="molecule type" value="Genomic_DNA"/>
</dbReference>
<comment type="similarity">
    <text evidence="1 3">Belongs to the GMC oxidoreductase family.</text>
</comment>
<feature type="domain" description="Glucose-methanol-choline oxidoreductase N-terminal" evidence="6">
    <location>
        <begin position="314"/>
        <end position="328"/>
    </location>
</feature>
<name>A0A4Z1P5P7_9PEZI</name>
<keyword evidence="2 3" id="KW-0274">FAD</keyword>
<dbReference type="GO" id="GO:0050660">
    <property type="term" value="F:flavin adenine dinucleotide binding"/>
    <property type="evidence" value="ECO:0007669"/>
    <property type="project" value="InterPro"/>
</dbReference>
<dbReference type="Gene3D" id="3.50.50.60">
    <property type="entry name" value="FAD/NAD(P)-binding domain"/>
    <property type="match status" value="1"/>
</dbReference>
<dbReference type="AlphaFoldDB" id="A0A4Z1P5P7"/>
<dbReference type="InterPro" id="IPR036188">
    <property type="entry name" value="FAD/NAD-bd_sf"/>
</dbReference>
<dbReference type="Gene3D" id="3.30.560.10">
    <property type="entry name" value="Glucose Oxidase, domain 3"/>
    <property type="match status" value="1"/>
</dbReference>
<dbReference type="InterPro" id="IPR007867">
    <property type="entry name" value="GMC_OxRtase_C"/>
</dbReference>
<feature type="region of interest" description="Disordered" evidence="4">
    <location>
        <begin position="1"/>
        <end position="23"/>
    </location>
</feature>
<gene>
    <name evidence="7" type="ORF">E6O75_ATG09248</name>
</gene>
<dbReference type="GO" id="GO:0016614">
    <property type="term" value="F:oxidoreductase activity, acting on CH-OH group of donors"/>
    <property type="evidence" value="ECO:0007669"/>
    <property type="project" value="InterPro"/>
</dbReference>
<accession>A0A4Z1P5P7</accession>
<dbReference type="Proteomes" id="UP000298493">
    <property type="component" value="Unassembled WGS sequence"/>
</dbReference>
<feature type="binding site" evidence="2">
    <location>
        <position position="279"/>
    </location>
    <ligand>
        <name>FAD</name>
        <dbReference type="ChEBI" id="CHEBI:57692"/>
    </ligand>
</feature>
<feature type="binding site" evidence="2">
    <location>
        <position position="124"/>
    </location>
    <ligand>
        <name>FAD</name>
        <dbReference type="ChEBI" id="CHEBI:57692"/>
    </ligand>
</feature>
<dbReference type="OrthoDB" id="269227at2759"/>
<keyword evidence="3" id="KW-0285">Flavoprotein</keyword>
<evidence type="ECO:0000259" key="6">
    <source>
        <dbReference type="PROSITE" id="PS00624"/>
    </source>
</evidence>
<dbReference type="InterPro" id="IPR012132">
    <property type="entry name" value="GMC_OxRdtase"/>
</dbReference>
<evidence type="ECO:0000313" key="7">
    <source>
        <dbReference type="EMBL" id="TID16190.1"/>
    </source>
</evidence>
<evidence type="ECO:0000256" key="4">
    <source>
        <dbReference type="SAM" id="MobiDB-lite"/>
    </source>
</evidence>
<protein>
    <recommendedName>
        <fullName evidence="5 6">Glucose-methanol-choline oxidoreductase N-terminal domain-containing protein</fullName>
    </recommendedName>
</protein>
<feature type="domain" description="Glucose-methanol-choline oxidoreductase N-terminal" evidence="5">
    <location>
        <begin position="122"/>
        <end position="145"/>
    </location>
</feature>
<comment type="caution">
    <text evidence="7">The sequence shown here is derived from an EMBL/GenBank/DDBJ whole genome shotgun (WGS) entry which is preliminary data.</text>
</comment>
<dbReference type="PROSITE" id="PS00623">
    <property type="entry name" value="GMC_OXRED_1"/>
    <property type="match status" value="1"/>
</dbReference>
<dbReference type="InterPro" id="IPR000172">
    <property type="entry name" value="GMC_OxRdtase_N"/>
</dbReference>
<proteinExistence type="inferred from homology"/>
<evidence type="ECO:0000256" key="1">
    <source>
        <dbReference type="ARBA" id="ARBA00010790"/>
    </source>
</evidence>
<reference evidence="7 8" key="1">
    <citation type="submission" date="2019-04" db="EMBL/GenBank/DDBJ databases">
        <title>High contiguity whole genome sequence and gene annotation resource for two Venturia nashicola isolates.</title>
        <authorList>
            <person name="Prokchorchik M."/>
            <person name="Won K."/>
            <person name="Lee Y."/>
            <person name="Choi E.D."/>
            <person name="Segonzac C."/>
            <person name="Sohn K.H."/>
        </authorList>
    </citation>
    <scope>NUCLEOTIDE SEQUENCE [LARGE SCALE GENOMIC DNA]</scope>
    <source>
        <strain evidence="7 8">PRI2</strain>
    </source>
</reference>
<sequence length="648" mass="70130">MATTDGHNNGTSGTNGNTNGHTNGANGHYASPICSIEEFAKTEFDYLICGGGTAGLTVAARLTENQDITVGVIEAGKYRIGDPNVDIPAMFMQMLGNPEYDWMIKTEPQIANHNKVHHMPRGKVLGGSSGINYMMYVRGSDADYNDWAKLVKDDSWDSENIKQYMRKHQTLEPIDDAVTDRSTMPLVGEFHGTSGPVRTSFNDSKLPIEDAIIQACDEASGYAKKPNDPWSGDHIGFFNTLGAVIRTGPNKGKRSYAARGYFEANKERPNLKVLCEALVNKVNLDGAKATGVNFNYGGCSYDVNVRNEVIVSGGTINSPQLLELSGIGNFEILRAAGVECKIDLPQVGENFQDHVVVGAGFEVAEGIFTLDGLYKPEMMEAAQKALVEKQGGPLTCISSCQGFFPYNLVATPEELKETIKSIRDTQSKSTSKFEREQLDQIIAHLQDDKSANLQLVIIPATGNLHEGAENQAVLFPPPSDDGKPYGVTFAMCLQYPVSRGSIHIQSSDPSVQPKVQPNYLNHPADRAVLAAGLKFIDNVSKSSAVKGKLTKRYHPAPHLDLQNQKDGIEGVQDWCMGEYHPCGSVAMGDVLDSHLRVKGVQGLRVVDASVFPNNVSGNIVSSVYAVAEKAADIIKADNDFGALKGLKS</sequence>
<evidence type="ECO:0000259" key="5">
    <source>
        <dbReference type="PROSITE" id="PS00623"/>
    </source>
</evidence>
<dbReference type="PROSITE" id="PS00624">
    <property type="entry name" value="GMC_OXRED_2"/>
    <property type="match status" value="1"/>
</dbReference>
<keyword evidence="8" id="KW-1185">Reference proteome</keyword>
<dbReference type="STRING" id="86259.A0A4Z1P5P7"/>
<comment type="cofactor">
    <cofactor evidence="2">
        <name>FAD</name>
        <dbReference type="ChEBI" id="CHEBI:57692"/>
    </cofactor>
</comment>
<dbReference type="PANTHER" id="PTHR11552">
    <property type="entry name" value="GLUCOSE-METHANOL-CHOLINE GMC OXIDOREDUCTASE"/>
    <property type="match status" value="1"/>
</dbReference>
<dbReference type="PIRSF" id="PIRSF000137">
    <property type="entry name" value="Alcohol_oxidase"/>
    <property type="match status" value="1"/>
</dbReference>
<dbReference type="PANTHER" id="PTHR11552:SF210">
    <property type="entry name" value="GLUCOSE-METHANOL-CHOLINE OXIDOREDUCTASE N-TERMINAL DOMAIN-CONTAINING PROTEIN-RELATED"/>
    <property type="match status" value="1"/>
</dbReference>